<proteinExistence type="predicted"/>
<evidence type="ECO:0008006" key="3">
    <source>
        <dbReference type="Google" id="ProtNLM"/>
    </source>
</evidence>
<evidence type="ECO:0000313" key="2">
    <source>
        <dbReference type="EMBL" id="SVA31051.1"/>
    </source>
</evidence>
<organism evidence="2">
    <name type="scientific">marine metagenome</name>
    <dbReference type="NCBI Taxonomy" id="408172"/>
    <lineage>
        <taxon>unclassified sequences</taxon>
        <taxon>metagenomes</taxon>
        <taxon>ecological metagenomes</taxon>
    </lineage>
</organism>
<evidence type="ECO:0000256" key="1">
    <source>
        <dbReference type="SAM" id="MobiDB-lite"/>
    </source>
</evidence>
<accession>A0A381UTI4</accession>
<feature type="compositionally biased region" description="Polar residues" evidence="1">
    <location>
        <begin position="152"/>
        <end position="163"/>
    </location>
</feature>
<gene>
    <name evidence="2" type="ORF">METZ01_LOCUS83905</name>
</gene>
<dbReference type="AlphaFoldDB" id="A0A381UTI4"/>
<sequence>MEELTLRDLRVSTQAERRDGRLLKLPPHFHARLVELERSLEQARDGARDDAQRFERANSDISKLSNLKLELHKHRERKLTTLAREKVNGQQPSLEAVTEQELEFLDNVASVIGQHRQRLLVRAAAPEVEPDAAKSVPKAKKAKAAPLPEPSTPTSEAADSLDSTVAGDDGSEALLVRVLEDLPTFTGLDARNYSLKKSDVAHIPLYNARMLLEAGKVERLEDEA</sequence>
<reference evidence="2" key="1">
    <citation type="submission" date="2018-05" db="EMBL/GenBank/DDBJ databases">
        <authorList>
            <person name="Lanie J.A."/>
            <person name="Ng W.-L."/>
            <person name="Kazmierczak K.M."/>
            <person name="Andrzejewski T.M."/>
            <person name="Davidsen T.M."/>
            <person name="Wayne K.J."/>
            <person name="Tettelin H."/>
            <person name="Glass J.I."/>
            <person name="Rusch D."/>
            <person name="Podicherti R."/>
            <person name="Tsui H.-C.T."/>
            <person name="Winkler M.E."/>
        </authorList>
    </citation>
    <scope>NUCLEOTIDE SEQUENCE</scope>
</reference>
<dbReference type="EMBL" id="UINC01007035">
    <property type="protein sequence ID" value="SVA31051.1"/>
    <property type="molecule type" value="Genomic_DNA"/>
</dbReference>
<dbReference type="Gene3D" id="3.40.5.50">
    <property type="match status" value="1"/>
</dbReference>
<name>A0A381UTI4_9ZZZZ</name>
<feature type="region of interest" description="Disordered" evidence="1">
    <location>
        <begin position="127"/>
        <end position="166"/>
    </location>
</feature>
<protein>
    <recommendedName>
        <fullName evidence="3">DNA replication complex GINS family protein</fullName>
    </recommendedName>
</protein>